<gene>
    <name evidence="1" type="ORF">LCGC14_1814720</name>
</gene>
<dbReference type="EMBL" id="LAZR01017685">
    <property type="protein sequence ID" value="KKL99406.1"/>
    <property type="molecule type" value="Genomic_DNA"/>
</dbReference>
<organism evidence="1">
    <name type="scientific">marine sediment metagenome</name>
    <dbReference type="NCBI Taxonomy" id="412755"/>
    <lineage>
        <taxon>unclassified sequences</taxon>
        <taxon>metagenomes</taxon>
        <taxon>ecological metagenomes</taxon>
    </lineage>
</organism>
<protein>
    <submittedName>
        <fullName evidence="1">Uncharacterized protein</fullName>
    </submittedName>
</protein>
<accession>A0A0F9H8U0</accession>
<proteinExistence type="predicted"/>
<sequence length="46" mass="5600">MTKQIDEWVVVLTMLREKCGLYRDERLCEIIEFLRNEKLSTLNGRR</sequence>
<evidence type="ECO:0000313" key="1">
    <source>
        <dbReference type="EMBL" id="KKL99406.1"/>
    </source>
</evidence>
<dbReference type="AlphaFoldDB" id="A0A0F9H8U0"/>
<reference evidence="1" key="1">
    <citation type="journal article" date="2015" name="Nature">
        <title>Complex archaea that bridge the gap between prokaryotes and eukaryotes.</title>
        <authorList>
            <person name="Spang A."/>
            <person name="Saw J.H."/>
            <person name="Jorgensen S.L."/>
            <person name="Zaremba-Niedzwiedzka K."/>
            <person name="Martijn J."/>
            <person name="Lind A.E."/>
            <person name="van Eijk R."/>
            <person name="Schleper C."/>
            <person name="Guy L."/>
            <person name="Ettema T.J."/>
        </authorList>
    </citation>
    <scope>NUCLEOTIDE SEQUENCE</scope>
</reference>
<name>A0A0F9H8U0_9ZZZZ</name>
<comment type="caution">
    <text evidence="1">The sequence shown here is derived from an EMBL/GenBank/DDBJ whole genome shotgun (WGS) entry which is preliminary data.</text>
</comment>